<dbReference type="Proteomes" id="UP001521116">
    <property type="component" value="Unassembled WGS sequence"/>
</dbReference>
<dbReference type="InterPro" id="IPR039601">
    <property type="entry name" value="Rrn5"/>
</dbReference>
<proteinExistence type="predicted"/>
<reference evidence="2 3" key="1">
    <citation type="submission" date="2024-02" db="EMBL/GenBank/DDBJ databases">
        <title>De novo assembly and annotation of 12 fungi associated with fruit tree decline syndrome in Ontario, Canada.</title>
        <authorList>
            <person name="Sulman M."/>
            <person name="Ellouze W."/>
            <person name="Ilyukhin E."/>
        </authorList>
    </citation>
    <scope>NUCLEOTIDE SEQUENCE [LARGE SCALE GENOMIC DNA]</scope>
    <source>
        <strain evidence="2 3">M1-105</strain>
    </source>
</reference>
<sequence>MNRPRLFTGRSHGSAGHPPSLLQLRSAASRKMSAASDTDWSLYDGTASAQAEDAAEERADFSARDSQAGGNESPEPPFNLEGRKRKNVGNFQNRRSKKLKGLYRDEYRKLFNATIAETTSFVSASNPGRLQPSQLGVSKWSVAEKQRLFSAIERYGKDNMPKITSIVRTKSEPEIREFLCLLQEGVAEVHINAEYTRAPALHEIPAAHEISGHCCKTLESAADALARYQDSWDTKQEQKKHGDYWLLTPNLAAEFDKAIEKEEASPYTHDDQGTATSEPAQDEEPVNEETEEELEHASAALDVVPAARLLWLSNWFELLDRVFANAGGPREDENWRSAAEPDEELGIFHTAFSDFHRLVVSITQRLVAASLHQACSRLRAKDKHGDSHSAKPLVRRQDVVAAIEVLSMPHSAKEFWIKAPRRCGVMVQLHGKFIHYDQVERILSGNLLSHATSGSARETAADDGVTENDFHAPGDYTSSEESDEDSLDLDSKQEAYADQFDRKESHQEEARLWRCLGHSPPPTVNIKVELPKRPHVDRKFGDELADWRDVVDFKTEWERYERPVDPAKFKNIAPIDSARREQRFEAPIKTAGPPESDGDSISPALGSGNEGEESEDDSVGIQARENEVEDDEDGGVHPSTLPIRRVLAPRRARDAATSSMGELPPYPDNDDSSGDDYDGRSQQDSE</sequence>
<organism evidence="2 3">
    <name type="scientific">Neofusicoccum ribis</name>
    <dbReference type="NCBI Taxonomy" id="45134"/>
    <lineage>
        <taxon>Eukaryota</taxon>
        <taxon>Fungi</taxon>
        <taxon>Dikarya</taxon>
        <taxon>Ascomycota</taxon>
        <taxon>Pezizomycotina</taxon>
        <taxon>Dothideomycetes</taxon>
        <taxon>Dothideomycetes incertae sedis</taxon>
        <taxon>Botryosphaeriales</taxon>
        <taxon>Botryosphaeriaceae</taxon>
        <taxon>Neofusicoccum</taxon>
    </lineage>
</organism>
<feature type="compositionally biased region" description="Basic and acidic residues" evidence="1">
    <location>
        <begin position="577"/>
        <end position="586"/>
    </location>
</feature>
<name>A0ABR3SEH3_9PEZI</name>
<feature type="compositionally biased region" description="Basic and acidic residues" evidence="1">
    <location>
        <begin position="677"/>
        <end position="686"/>
    </location>
</feature>
<evidence type="ECO:0000313" key="2">
    <source>
        <dbReference type="EMBL" id="KAL1618761.1"/>
    </source>
</evidence>
<feature type="compositionally biased region" description="Acidic residues" evidence="1">
    <location>
        <begin position="478"/>
        <end position="488"/>
    </location>
</feature>
<accession>A0ABR3SEH3</accession>
<gene>
    <name evidence="2" type="ORF">SLS56_010407</name>
</gene>
<comment type="caution">
    <text evidence="2">The sequence shown here is derived from an EMBL/GenBank/DDBJ whole genome shotgun (WGS) entry which is preliminary data.</text>
</comment>
<feature type="region of interest" description="Disordered" evidence="1">
    <location>
        <begin position="563"/>
        <end position="686"/>
    </location>
</feature>
<dbReference type="InterPro" id="IPR009057">
    <property type="entry name" value="Homeodomain-like_sf"/>
</dbReference>
<evidence type="ECO:0000256" key="1">
    <source>
        <dbReference type="SAM" id="MobiDB-lite"/>
    </source>
</evidence>
<feature type="compositionally biased region" description="Acidic residues" evidence="1">
    <location>
        <begin position="280"/>
        <end position="294"/>
    </location>
</feature>
<protein>
    <recommendedName>
        <fullName evidence="4">Myb-like domain-containing protein</fullName>
    </recommendedName>
</protein>
<keyword evidence="3" id="KW-1185">Reference proteome</keyword>
<dbReference type="SUPFAM" id="SSF46689">
    <property type="entry name" value="Homeodomain-like"/>
    <property type="match status" value="1"/>
</dbReference>
<evidence type="ECO:0008006" key="4">
    <source>
        <dbReference type="Google" id="ProtNLM"/>
    </source>
</evidence>
<feature type="region of interest" description="Disordered" evidence="1">
    <location>
        <begin position="1"/>
        <end position="20"/>
    </location>
</feature>
<feature type="compositionally biased region" description="Basic and acidic residues" evidence="1">
    <location>
        <begin position="263"/>
        <end position="272"/>
    </location>
</feature>
<evidence type="ECO:0000313" key="3">
    <source>
        <dbReference type="Proteomes" id="UP001521116"/>
    </source>
</evidence>
<feature type="region of interest" description="Disordered" evidence="1">
    <location>
        <begin position="263"/>
        <end position="296"/>
    </location>
</feature>
<feature type="region of interest" description="Disordered" evidence="1">
    <location>
        <begin position="35"/>
        <end position="93"/>
    </location>
</feature>
<feature type="region of interest" description="Disordered" evidence="1">
    <location>
        <begin position="454"/>
        <end position="489"/>
    </location>
</feature>
<dbReference type="EMBL" id="JAJVDC020000201">
    <property type="protein sequence ID" value="KAL1618761.1"/>
    <property type="molecule type" value="Genomic_DNA"/>
</dbReference>
<dbReference type="PANTHER" id="PTHR28079">
    <property type="entry name" value="RNA POLYMERASE I-SPECIFIC TRANSCRIPTION INITIATION FACTOR RRN5"/>
    <property type="match status" value="1"/>
</dbReference>
<dbReference type="CDD" id="cd00167">
    <property type="entry name" value="SANT"/>
    <property type="match status" value="1"/>
</dbReference>
<dbReference type="InterPro" id="IPR001005">
    <property type="entry name" value="SANT/Myb"/>
</dbReference>
<dbReference type="PANTHER" id="PTHR28079:SF1">
    <property type="entry name" value="RNA POLYMERASE I-SPECIFIC TRANSCRIPTION INITIATION FACTOR RRN5"/>
    <property type="match status" value="1"/>
</dbReference>